<organism evidence="2 3">
    <name type="scientific">Cadophora malorum</name>
    <dbReference type="NCBI Taxonomy" id="108018"/>
    <lineage>
        <taxon>Eukaryota</taxon>
        <taxon>Fungi</taxon>
        <taxon>Dikarya</taxon>
        <taxon>Ascomycota</taxon>
        <taxon>Pezizomycotina</taxon>
        <taxon>Leotiomycetes</taxon>
        <taxon>Helotiales</taxon>
        <taxon>Ploettnerulaceae</taxon>
        <taxon>Cadophora</taxon>
    </lineage>
</organism>
<reference evidence="2" key="1">
    <citation type="submission" date="2021-02" db="EMBL/GenBank/DDBJ databases">
        <title>Genome sequence Cadophora malorum strain M34.</title>
        <authorList>
            <person name="Stefanovic E."/>
            <person name="Vu D."/>
            <person name="Scully C."/>
            <person name="Dijksterhuis J."/>
            <person name="Roader J."/>
            <person name="Houbraken J."/>
        </authorList>
    </citation>
    <scope>NUCLEOTIDE SEQUENCE</scope>
    <source>
        <strain evidence="2">M34</strain>
    </source>
</reference>
<feature type="region of interest" description="Disordered" evidence="1">
    <location>
        <begin position="23"/>
        <end position="42"/>
    </location>
</feature>
<dbReference type="AlphaFoldDB" id="A0A8H7WKQ9"/>
<proteinExistence type="predicted"/>
<protein>
    <submittedName>
        <fullName evidence="2">Uncharacterized protein</fullName>
    </submittedName>
</protein>
<dbReference type="Proteomes" id="UP000664132">
    <property type="component" value="Unassembled WGS sequence"/>
</dbReference>
<feature type="compositionally biased region" description="Basic and acidic residues" evidence="1">
    <location>
        <begin position="26"/>
        <end position="40"/>
    </location>
</feature>
<evidence type="ECO:0000313" key="2">
    <source>
        <dbReference type="EMBL" id="KAG4426559.1"/>
    </source>
</evidence>
<sequence>MDWPTGWLEKSPGEPPDTVMEAVESVEPRQESHIRRRDSTTSRAGKFAELSLFANPGPPEVQVPNTSQLKHKSATTLYGLSVPQIIHIKDKDLTSRIHDRIMLAIRPPNPADIVHEDHSEDHAKLINGADAKREPTPSSLFMNPGFESEYFELHVTLEVAGCKLKPKEDVYNNLKEIWNIESTCAEFLILGRETDRYWREAQDKIIDVFSSTVRVPDKRNRTPTPSNLGENDYEEGERHRPSRRRKESEVPRELERAGRRKDQSKDRYRSKKEGGRPGHRSK</sequence>
<name>A0A8H7WKQ9_9HELO</name>
<dbReference type="EMBL" id="JAFJYH010000002">
    <property type="protein sequence ID" value="KAG4426559.1"/>
    <property type="molecule type" value="Genomic_DNA"/>
</dbReference>
<feature type="compositionally biased region" description="Basic and acidic residues" evidence="1">
    <location>
        <begin position="246"/>
        <end position="276"/>
    </location>
</feature>
<feature type="region of interest" description="Disordered" evidence="1">
    <location>
        <begin position="216"/>
        <end position="282"/>
    </location>
</feature>
<gene>
    <name evidence="2" type="ORF">IFR04_000441</name>
</gene>
<comment type="caution">
    <text evidence="2">The sequence shown here is derived from an EMBL/GenBank/DDBJ whole genome shotgun (WGS) entry which is preliminary data.</text>
</comment>
<accession>A0A8H7WKQ9</accession>
<keyword evidence="3" id="KW-1185">Reference proteome</keyword>
<evidence type="ECO:0000256" key="1">
    <source>
        <dbReference type="SAM" id="MobiDB-lite"/>
    </source>
</evidence>
<dbReference type="OrthoDB" id="4140820at2759"/>
<evidence type="ECO:0000313" key="3">
    <source>
        <dbReference type="Proteomes" id="UP000664132"/>
    </source>
</evidence>